<proteinExistence type="inferred from homology"/>
<gene>
    <name evidence="14" type="ORF">HNR15_001199</name>
</gene>
<keyword evidence="15" id="KW-1185">Reference proteome</keyword>
<comment type="caution">
    <text evidence="14">The sequence shown here is derived from an EMBL/GenBank/DDBJ whole genome shotgun (WGS) entry which is preliminary data.</text>
</comment>
<dbReference type="Gene3D" id="3.90.700.10">
    <property type="entry name" value="Succinate dehydrogenase/fumarate reductase flavoprotein, catalytic domain"/>
    <property type="match status" value="1"/>
</dbReference>
<organism evidence="14 15">
    <name type="scientific">Allobranchiibius huperziae</name>
    <dbReference type="NCBI Taxonomy" id="1874116"/>
    <lineage>
        <taxon>Bacteria</taxon>
        <taxon>Bacillati</taxon>
        <taxon>Actinomycetota</taxon>
        <taxon>Actinomycetes</taxon>
        <taxon>Micrococcales</taxon>
        <taxon>Dermacoccaceae</taxon>
        <taxon>Allobranchiibius</taxon>
    </lineage>
</organism>
<keyword evidence="6" id="KW-0285">Flavoprotein</keyword>
<evidence type="ECO:0000256" key="6">
    <source>
        <dbReference type="ARBA" id="ARBA00022630"/>
    </source>
</evidence>
<dbReference type="RefSeq" id="WP_179479950.1">
    <property type="nucleotide sequence ID" value="NZ_JACCFW010000001.1"/>
</dbReference>
<dbReference type="InterPro" id="IPR037099">
    <property type="entry name" value="Fum_R/Succ_DH_flav-like_C_sf"/>
</dbReference>
<evidence type="ECO:0000256" key="11">
    <source>
        <dbReference type="ARBA" id="ARBA00030386"/>
    </source>
</evidence>
<name>A0A853D9S7_9MICO</name>
<reference evidence="14 15" key="1">
    <citation type="submission" date="2020-07" db="EMBL/GenBank/DDBJ databases">
        <title>Sequencing the genomes of 1000 actinobacteria strains.</title>
        <authorList>
            <person name="Klenk H.-P."/>
        </authorList>
    </citation>
    <scope>NUCLEOTIDE SEQUENCE [LARGE SCALE GENOMIC DNA]</scope>
    <source>
        <strain evidence="14 15">DSM 29531</strain>
    </source>
</reference>
<evidence type="ECO:0000256" key="9">
    <source>
        <dbReference type="ARBA" id="ARBA00023002"/>
    </source>
</evidence>
<dbReference type="PRINTS" id="PR00368">
    <property type="entry name" value="FADPNR"/>
</dbReference>
<comment type="catalytic activity">
    <reaction evidence="12">
        <text>L-aspartate + O2 = iminosuccinate + H2O2</text>
        <dbReference type="Rhea" id="RHEA:25876"/>
        <dbReference type="ChEBI" id="CHEBI:15379"/>
        <dbReference type="ChEBI" id="CHEBI:16240"/>
        <dbReference type="ChEBI" id="CHEBI:29991"/>
        <dbReference type="ChEBI" id="CHEBI:77875"/>
        <dbReference type="EC" id="1.4.3.16"/>
    </reaction>
    <physiologicalReaction direction="left-to-right" evidence="12">
        <dbReference type="Rhea" id="RHEA:25877"/>
    </physiologicalReaction>
</comment>
<evidence type="ECO:0000259" key="13">
    <source>
        <dbReference type="Pfam" id="PF00890"/>
    </source>
</evidence>
<evidence type="ECO:0000256" key="8">
    <source>
        <dbReference type="ARBA" id="ARBA00022827"/>
    </source>
</evidence>
<dbReference type="Pfam" id="PF00890">
    <property type="entry name" value="FAD_binding_2"/>
    <property type="match status" value="1"/>
</dbReference>
<dbReference type="SUPFAM" id="SSF56425">
    <property type="entry name" value="Succinate dehydrogenase/fumarate reductase flavoprotein, catalytic domain"/>
    <property type="match status" value="1"/>
</dbReference>
<comment type="pathway">
    <text evidence="2">Cofactor biosynthesis; NAD(+) biosynthesis; iminoaspartate from L-aspartate (oxidase route): step 1/1.</text>
</comment>
<keyword evidence="7" id="KW-0662">Pyridine nucleotide biosynthesis</keyword>
<dbReference type="UniPathway" id="UPA00253">
    <property type="reaction ID" value="UER00326"/>
</dbReference>
<dbReference type="Gene3D" id="3.50.50.60">
    <property type="entry name" value="FAD/NAD(P)-binding domain"/>
    <property type="match status" value="1"/>
</dbReference>
<dbReference type="EMBL" id="JACCFW010000001">
    <property type="protein sequence ID" value="NYJ74236.1"/>
    <property type="molecule type" value="Genomic_DNA"/>
</dbReference>
<dbReference type="InterPro" id="IPR003953">
    <property type="entry name" value="FAD-dep_OxRdtase_2_FAD-bd"/>
</dbReference>
<evidence type="ECO:0000313" key="15">
    <source>
        <dbReference type="Proteomes" id="UP000571817"/>
    </source>
</evidence>
<sequence length="480" mass="49047">MGTSTDSTPVVVGSGLAGLTVARALAPERCILVTPDDLTAGAASMWAQGGIAAAIGEDDSPELHAVDTRRAGADLGDAGTIARITAAAPDVVRRLHALGVPFDLAADQALDLALEGGHSRRRIAHAGDRSGAAITRTVAGHVATLDSVEIHTGLHARRLLTDSAGKIAGLVLRSASGAEVTIDTDRIVLATGGLGGLFAHTTNPRTALGQGIAMASRVGARTDDLHFVQFHPTALDVGLDPMPLLTEALRGAGAALLADGSRFVDELQPRDVVAAAVWAQAQSGRRVVLDARDVPDVLTRFPAVADLVSAAGLDLASDLLPVAPAVHYAMGGVTVDARSRTSVPGLWAVGEVARTGLHGGNRLASNSLLEAVVSGEAAAADLIGDTWRAGGDVPAADRESLRAAGEAPGPALDEVRQVLESSCGVLRTAHDLREAVDRLDAWTQDDAAYVGWLIARSALADPRSVGAHRRVDTTAAGSAA</sequence>
<protein>
    <recommendedName>
        <fullName evidence="5">L-aspartate oxidase</fullName>
        <ecNumber evidence="4">1.4.3.16</ecNumber>
    </recommendedName>
    <alternativeName>
        <fullName evidence="11">Quinolinate synthase B</fullName>
    </alternativeName>
</protein>
<evidence type="ECO:0000256" key="3">
    <source>
        <dbReference type="ARBA" id="ARBA00008562"/>
    </source>
</evidence>
<dbReference type="AlphaFoldDB" id="A0A853D9S7"/>
<dbReference type="SUPFAM" id="SSF46977">
    <property type="entry name" value="Succinate dehydrogenase/fumarate reductase flavoprotein C-terminal domain"/>
    <property type="match status" value="1"/>
</dbReference>
<feature type="domain" description="FAD-dependent oxidoreductase 2 FAD-binding" evidence="13">
    <location>
        <begin position="10"/>
        <end position="368"/>
    </location>
</feature>
<evidence type="ECO:0000313" key="14">
    <source>
        <dbReference type="EMBL" id="NYJ74236.1"/>
    </source>
</evidence>
<evidence type="ECO:0000256" key="7">
    <source>
        <dbReference type="ARBA" id="ARBA00022642"/>
    </source>
</evidence>
<accession>A0A853D9S7</accession>
<dbReference type="EC" id="1.4.3.16" evidence="4"/>
<evidence type="ECO:0000256" key="1">
    <source>
        <dbReference type="ARBA" id="ARBA00001974"/>
    </source>
</evidence>
<evidence type="ECO:0000256" key="10">
    <source>
        <dbReference type="ARBA" id="ARBA00029426"/>
    </source>
</evidence>
<keyword evidence="8" id="KW-0274">FAD</keyword>
<dbReference type="Proteomes" id="UP000571817">
    <property type="component" value="Unassembled WGS sequence"/>
</dbReference>
<evidence type="ECO:0000256" key="2">
    <source>
        <dbReference type="ARBA" id="ARBA00004950"/>
    </source>
</evidence>
<evidence type="ECO:0000256" key="4">
    <source>
        <dbReference type="ARBA" id="ARBA00012173"/>
    </source>
</evidence>
<comment type="function">
    <text evidence="10">Catalyzes the oxidation of L-aspartate to iminoaspartate, the first step in the de novo biosynthesis of NAD(+).</text>
</comment>
<evidence type="ECO:0000256" key="5">
    <source>
        <dbReference type="ARBA" id="ARBA00021901"/>
    </source>
</evidence>
<dbReference type="InterPro" id="IPR005288">
    <property type="entry name" value="NadB"/>
</dbReference>
<dbReference type="Gene3D" id="1.20.58.100">
    <property type="entry name" value="Fumarate reductase/succinate dehydrogenase flavoprotein-like, C-terminal domain"/>
    <property type="match status" value="1"/>
</dbReference>
<dbReference type="InterPro" id="IPR027477">
    <property type="entry name" value="Succ_DH/fumarate_Rdtase_cat_sf"/>
</dbReference>
<dbReference type="GO" id="GO:0033765">
    <property type="term" value="F:steroid dehydrogenase activity, acting on the CH-CH group of donors"/>
    <property type="evidence" value="ECO:0007669"/>
    <property type="project" value="UniProtKB-ARBA"/>
</dbReference>
<comment type="similarity">
    <text evidence="3">Belongs to the FAD-dependent oxidoreductase 2 family. NadB subfamily.</text>
</comment>
<dbReference type="GO" id="GO:0009435">
    <property type="term" value="P:NAD+ biosynthetic process"/>
    <property type="evidence" value="ECO:0007669"/>
    <property type="project" value="UniProtKB-UniPathway"/>
</dbReference>
<comment type="cofactor">
    <cofactor evidence="1">
        <name>FAD</name>
        <dbReference type="ChEBI" id="CHEBI:57692"/>
    </cofactor>
</comment>
<dbReference type="InterPro" id="IPR036188">
    <property type="entry name" value="FAD/NAD-bd_sf"/>
</dbReference>
<dbReference type="SUPFAM" id="SSF51905">
    <property type="entry name" value="FAD/NAD(P)-binding domain"/>
    <property type="match status" value="1"/>
</dbReference>
<dbReference type="PANTHER" id="PTHR42716:SF2">
    <property type="entry name" value="L-ASPARTATE OXIDASE, CHLOROPLASTIC"/>
    <property type="match status" value="1"/>
</dbReference>
<dbReference type="PANTHER" id="PTHR42716">
    <property type="entry name" value="L-ASPARTATE OXIDASE"/>
    <property type="match status" value="1"/>
</dbReference>
<dbReference type="GO" id="GO:0008734">
    <property type="term" value="F:L-aspartate oxidase activity"/>
    <property type="evidence" value="ECO:0007669"/>
    <property type="project" value="UniProtKB-EC"/>
</dbReference>
<keyword evidence="9 14" id="KW-0560">Oxidoreductase</keyword>
<evidence type="ECO:0000256" key="12">
    <source>
        <dbReference type="ARBA" id="ARBA00048305"/>
    </source>
</evidence>